<reference evidence="2 3" key="1">
    <citation type="submission" date="2024-02" db="EMBL/GenBank/DDBJ databases">
        <title>Discinaceae phylogenomics.</title>
        <authorList>
            <person name="Dirks A.C."/>
            <person name="James T.Y."/>
        </authorList>
    </citation>
    <scope>NUCLEOTIDE SEQUENCE [LARGE SCALE GENOMIC DNA]</scope>
    <source>
        <strain evidence="2 3">ACD0624</strain>
    </source>
</reference>
<gene>
    <name evidence="2" type="ORF">Q9L58_006336</name>
</gene>
<feature type="compositionally biased region" description="Acidic residues" evidence="1">
    <location>
        <begin position="268"/>
        <end position="277"/>
    </location>
</feature>
<feature type="compositionally biased region" description="Low complexity" evidence="1">
    <location>
        <begin position="212"/>
        <end position="228"/>
    </location>
</feature>
<sequence length="386" mass="41944">MSGSESESFGAIVLNENIMRVTNTAKKAAADSETIEKQCSACRHHKSIKEFIGSTPRHEGQEMRTCAECRERNRKIPLGNNSKEPMGYFREPRSAKRFEPVEVEVGIADIAAGDSLLDSSRIHPAQSLTTSLVLLLLSHIYRDPHAPAKPTANSRLQSGRNGRATRRQTTSPTRATMGRPSRSSSAVRRPSTPFTTPFTTPVTTRKSRNSLAAAASAAATTPVSTHASPRVSVASQDEDNTDGAESDEEYYQPPPATKRRSTPHSANEDVDQADQEDAIQVRPPAPKRQRTRAPSIVQRGPEVERVENEASAPNANEQDVGANLAAFATSLGRLSQLLINAGKSLDNERIGALECEIHHDWRVDEMATFVEGFLKGASAKTGGRGW</sequence>
<feature type="compositionally biased region" description="Polar residues" evidence="1">
    <location>
        <begin position="151"/>
        <end position="160"/>
    </location>
</feature>
<comment type="caution">
    <text evidence="2">The sequence shown here is derived from an EMBL/GenBank/DDBJ whole genome shotgun (WGS) entry which is preliminary data.</text>
</comment>
<organism evidence="2 3">
    <name type="scientific">Discina gigas</name>
    <dbReference type="NCBI Taxonomy" id="1032678"/>
    <lineage>
        <taxon>Eukaryota</taxon>
        <taxon>Fungi</taxon>
        <taxon>Dikarya</taxon>
        <taxon>Ascomycota</taxon>
        <taxon>Pezizomycotina</taxon>
        <taxon>Pezizomycetes</taxon>
        <taxon>Pezizales</taxon>
        <taxon>Discinaceae</taxon>
        <taxon>Discina</taxon>
    </lineage>
</organism>
<evidence type="ECO:0000313" key="2">
    <source>
        <dbReference type="EMBL" id="KAL0634740.1"/>
    </source>
</evidence>
<protein>
    <submittedName>
        <fullName evidence="2">Uncharacterized protein</fullName>
    </submittedName>
</protein>
<proteinExistence type="predicted"/>
<feature type="compositionally biased region" description="Low complexity" evidence="1">
    <location>
        <begin position="179"/>
        <end position="204"/>
    </location>
</feature>
<dbReference type="EMBL" id="JBBBZM010000086">
    <property type="protein sequence ID" value="KAL0634740.1"/>
    <property type="molecule type" value="Genomic_DNA"/>
</dbReference>
<accession>A0ABR3GFQ1</accession>
<keyword evidence="3" id="KW-1185">Reference proteome</keyword>
<feature type="compositionally biased region" description="Acidic residues" evidence="1">
    <location>
        <begin position="236"/>
        <end position="250"/>
    </location>
</feature>
<evidence type="ECO:0000256" key="1">
    <source>
        <dbReference type="SAM" id="MobiDB-lite"/>
    </source>
</evidence>
<evidence type="ECO:0000313" key="3">
    <source>
        <dbReference type="Proteomes" id="UP001447188"/>
    </source>
</evidence>
<feature type="region of interest" description="Disordered" evidence="1">
    <location>
        <begin position="144"/>
        <end position="316"/>
    </location>
</feature>
<dbReference type="Proteomes" id="UP001447188">
    <property type="component" value="Unassembled WGS sequence"/>
</dbReference>
<name>A0ABR3GFQ1_9PEZI</name>